<reference evidence="1" key="1">
    <citation type="submission" date="2022-04" db="EMBL/GenBank/DDBJ databases">
        <title>Chromosome-scale genome assembly of Holotrichia oblita Faldermann.</title>
        <authorList>
            <person name="Rongchong L."/>
        </authorList>
    </citation>
    <scope>NUCLEOTIDE SEQUENCE</scope>
    <source>
        <strain evidence="1">81SQS9</strain>
    </source>
</reference>
<dbReference type="Proteomes" id="UP001056778">
    <property type="component" value="Chromosome 8"/>
</dbReference>
<sequence length="176" mass="20491">MNRHPILTQRVSQNLTSSRAADVTEEKIRAWFEEIESFIEEENVDRFIWEDPKRIFNADETAFFLSPKGQQVLVRKGEKTIYNHINSVINVNAAGMIVPPMVVFQYERIPPHITNLMPSGATFYEYITNIFYPWCLKKEINFPIVSFVDGHCSHLTMALSEFCKYKKIILCAHLTM</sequence>
<dbReference type="EMBL" id="CM043022">
    <property type="protein sequence ID" value="KAI4457219.1"/>
    <property type="molecule type" value="Genomic_DNA"/>
</dbReference>
<keyword evidence="2" id="KW-1185">Reference proteome</keyword>
<comment type="caution">
    <text evidence="1">The sequence shown here is derived from an EMBL/GenBank/DDBJ whole genome shotgun (WGS) entry which is preliminary data.</text>
</comment>
<organism evidence="1 2">
    <name type="scientific">Holotrichia oblita</name>
    <name type="common">Chafer beetle</name>
    <dbReference type="NCBI Taxonomy" id="644536"/>
    <lineage>
        <taxon>Eukaryota</taxon>
        <taxon>Metazoa</taxon>
        <taxon>Ecdysozoa</taxon>
        <taxon>Arthropoda</taxon>
        <taxon>Hexapoda</taxon>
        <taxon>Insecta</taxon>
        <taxon>Pterygota</taxon>
        <taxon>Neoptera</taxon>
        <taxon>Endopterygota</taxon>
        <taxon>Coleoptera</taxon>
        <taxon>Polyphaga</taxon>
        <taxon>Scarabaeiformia</taxon>
        <taxon>Scarabaeidae</taxon>
        <taxon>Melolonthinae</taxon>
        <taxon>Holotrichia</taxon>
    </lineage>
</organism>
<proteinExistence type="predicted"/>
<name>A0ACB9ST71_HOLOL</name>
<evidence type="ECO:0000313" key="1">
    <source>
        <dbReference type="EMBL" id="KAI4457219.1"/>
    </source>
</evidence>
<evidence type="ECO:0000313" key="2">
    <source>
        <dbReference type="Proteomes" id="UP001056778"/>
    </source>
</evidence>
<accession>A0ACB9ST71</accession>
<gene>
    <name evidence="1" type="ORF">MML48_8g00002605</name>
</gene>
<protein>
    <submittedName>
        <fullName evidence="1">Zinc finger protein</fullName>
    </submittedName>
</protein>